<dbReference type="InterPro" id="IPR014853">
    <property type="entry name" value="VWF/SSPO/ZAN-like_Cys-rich_dom"/>
</dbReference>
<dbReference type="GO" id="GO:0031012">
    <property type="term" value="C:extracellular matrix"/>
    <property type="evidence" value="ECO:0007669"/>
    <property type="project" value="TreeGrafter"/>
</dbReference>
<dbReference type="SUPFAM" id="SSF57603">
    <property type="entry name" value="FnI-like domain"/>
    <property type="match status" value="1"/>
</dbReference>
<evidence type="ECO:0000256" key="2">
    <source>
        <dbReference type="ARBA" id="ARBA00023157"/>
    </source>
</evidence>
<evidence type="ECO:0000313" key="6">
    <source>
        <dbReference type="Proteomes" id="UP000007875"/>
    </source>
</evidence>
<dbReference type="AlphaFoldDB" id="H2ZP84"/>
<feature type="domain" description="VWFD" evidence="4">
    <location>
        <begin position="163"/>
        <end position="336"/>
    </location>
</feature>
<dbReference type="SMART" id="SM00215">
    <property type="entry name" value="VWC_out"/>
    <property type="match status" value="2"/>
</dbReference>
<protein>
    <recommendedName>
        <fullName evidence="4">VWFD domain-containing protein</fullName>
    </recommendedName>
</protein>
<sequence length="890" mass="98549">CRLLLSEAFRACHHVIDPKEYVQRCMMDVCSCDGDTQCACATFTHYSRACAYMGVVLSWRNSDTCGVVCDGGKIYSECGSACPVTCENPDMTQECSSNVCVDGCHCPIGTVYDTTTNTCVTRDNCPCTKAGDVYQHGDVIKQDCNNCTCSGGRWNCTDAPCPALCSVIGEDHYVTFDGRRYQFAGGCEYVLVQTKPNDVRPFAVWVQNRGCGFYDDDSCKKSISLKIAGSAVYQMTSNGHVTMGNKELVLPHRDSTLTFHRLSSSFLRMTSSEVEVTWDGAHRIYVKVPPRMKNRLEGLCGVYNLNQADDYRTPTSAITINVAEFGNSWKTDISCSSNQVSTGISVDACVIATSYLTHANVMCSVLKLAFESCNNLVDPSPYVTMCQHDVCHCLHKFNADAQSCRCTVLSAYARACALAGRAIQSSWRDTTSCPVTCTQGRVWDECNNDNCDVTCQMISNANQCNAVSQWECVEGCRCPVGQVFDESIDYCVNKSDCSCYYRNAVYTHGSSREAMCATCRCDGGLWKCESTAGCTRESMCQDGKVWSNCTECQRTCDNMHTSCVQLECHEGCSCPNGTVLSDGKCVTPDHCPCHYRGKSYRDGSWVKQDCNFCRCRNTNWECTERECPAYCSAYGDPHYETFDKRRYEFHGDCTYVLAEDYCGDGVGSFKVTVENVPCSTGGVTCTKALTLYDTIIQMIRGAEPIVSKNPFARPGSPKAEFKITRAGLFLIVKTKIGLTILWDVGTRVYVKLEPKFKRKVCGLCGDFDGNALNDFKTRQGELEASSHMFGDTWKVYSSCPRSEEDPVHPCIVSPQRADWARFACRVIRESPFSSCHAFVDPEPFYQSCLWDSCGCDRGGDCECMCTAIAAYTRECNEAGVHIRWRATGSC</sequence>
<reference evidence="5" key="2">
    <citation type="submission" date="2025-08" db="UniProtKB">
        <authorList>
            <consortium name="Ensembl"/>
        </authorList>
    </citation>
    <scope>IDENTIFICATION</scope>
</reference>
<keyword evidence="3" id="KW-0325">Glycoprotein</keyword>
<proteinExistence type="predicted"/>
<evidence type="ECO:0000256" key="1">
    <source>
        <dbReference type="ARBA" id="ARBA00022737"/>
    </source>
</evidence>
<dbReference type="GO" id="GO:0005615">
    <property type="term" value="C:extracellular space"/>
    <property type="evidence" value="ECO:0007669"/>
    <property type="project" value="TreeGrafter"/>
</dbReference>
<dbReference type="InterPro" id="IPR050780">
    <property type="entry name" value="Mucin_vWF_Thrombospondin_sf"/>
</dbReference>
<dbReference type="InterPro" id="IPR001007">
    <property type="entry name" value="VWF_dom"/>
</dbReference>
<keyword evidence="2" id="KW-1015">Disulfide bond</keyword>
<dbReference type="InterPro" id="IPR001846">
    <property type="entry name" value="VWF_type-D"/>
</dbReference>
<feature type="domain" description="VWFD" evidence="4">
    <location>
        <begin position="629"/>
        <end position="800"/>
    </location>
</feature>
<dbReference type="PANTHER" id="PTHR11339:SF386">
    <property type="entry name" value="HEMOLECTIN, ISOFORM A"/>
    <property type="match status" value="1"/>
</dbReference>
<organism evidence="5 6">
    <name type="scientific">Ciona savignyi</name>
    <name type="common">Pacific transparent sea squirt</name>
    <dbReference type="NCBI Taxonomy" id="51511"/>
    <lineage>
        <taxon>Eukaryota</taxon>
        <taxon>Metazoa</taxon>
        <taxon>Chordata</taxon>
        <taxon>Tunicata</taxon>
        <taxon>Ascidiacea</taxon>
        <taxon>Phlebobranchia</taxon>
        <taxon>Cionidae</taxon>
        <taxon>Ciona</taxon>
    </lineage>
</organism>
<dbReference type="InterPro" id="IPR036084">
    <property type="entry name" value="Ser_inhib-like_sf"/>
</dbReference>
<keyword evidence="1" id="KW-0677">Repeat</keyword>
<reference evidence="5" key="3">
    <citation type="submission" date="2025-09" db="UniProtKB">
        <authorList>
            <consortium name="Ensembl"/>
        </authorList>
    </citation>
    <scope>IDENTIFICATION</scope>
</reference>
<dbReference type="PANTHER" id="PTHR11339">
    <property type="entry name" value="EXTRACELLULAR MATRIX GLYCOPROTEIN RELATED"/>
    <property type="match status" value="1"/>
</dbReference>
<dbReference type="Pfam" id="PF00094">
    <property type="entry name" value="VWD"/>
    <property type="match status" value="2"/>
</dbReference>
<dbReference type="Pfam" id="PF01826">
    <property type="entry name" value="TIL"/>
    <property type="match status" value="3"/>
</dbReference>
<dbReference type="Gene3D" id="2.10.25.10">
    <property type="entry name" value="Laminin"/>
    <property type="match status" value="3"/>
</dbReference>
<dbReference type="Pfam" id="PF23244">
    <property type="entry name" value="VWF"/>
    <property type="match status" value="1"/>
</dbReference>
<dbReference type="HOGENOM" id="CLU_000076_2_0_1"/>
<dbReference type="Proteomes" id="UP000007875">
    <property type="component" value="Unassembled WGS sequence"/>
</dbReference>
<reference evidence="6" key="1">
    <citation type="submission" date="2003-08" db="EMBL/GenBank/DDBJ databases">
        <authorList>
            <person name="Birren B."/>
            <person name="Nusbaum C."/>
            <person name="Abebe A."/>
            <person name="Abouelleil A."/>
            <person name="Adekoya E."/>
            <person name="Ait-zahra M."/>
            <person name="Allen N."/>
            <person name="Allen T."/>
            <person name="An P."/>
            <person name="Anderson M."/>
            <person name="Anderson S."/>
            <person name="Arachchi H."/>
            <person name="Armbruster J."/>
            <person name="Bachantsang P."/>
            <person name="Baldwin J."/>
            <person name="Barry A."/>
            <person name="Bayul T."/>
            <person name="Blitshsteyn B."/>
            <person name="Bloom T."/>
            <person name="Blye J."/>
            <person name="Boguslavskiy L."/>
            <person name="Borowsky M."/>
            <person name="Boukhgalter B."/>
            <person name="Brunache A."/>
            <person name="Butler J."/>
            <person name="Calixte N."/>
            <person name="Calvo S."/>
            <person name="Camarata J."/>
            <person name="Campo K."/>
            <person name="Chang J."/>
            <person name="Cheshatsang Y."/>
            <person name="Citroen M."/>
            <person name="Collymore A."/>
            <person name="Considine T."/>
            <person name="Cook A."/>
            <person name="Cooke P."/>
            <person name="Corum B."/>
            <person name="Cuomo C."/>
            <person name="David R."/>
            <person name="Dawoe T."/>
            <person name="Degray S."/>
            <person name="Dodge S."/>
            <person name="Dooley K."/>
            <person name="Dorje P."/>
            <person name="Dorjee K."/>
            <person name="Dorris L."/>
            <person name="Duffey N."/>
            <person name="Dupes A."/>
            <person name="Elkins T."/>
            <person name="Engels R."/>
            <person name="Erickson J."/>
            <person name="Farina A."/>
            <person name="Faro S."/>
            <person name="Ferreira P."/>
            <person name="Fischer H."/>
            <person name="Fitzgerald M."/>
            <person name="Foley K."/>
            <person name="Gage D."/>
            <person name="Galagan J."/>
            <person name="Gearin G."/>
            <person name="Gnerre S."/>
            <person name="Gnirke A."/>
            <person name="Goyette A."/>
            <person name="Graham J."/>
            <person name="Grandbois E."/>
            <person name="Gyaltsen K."/>
            <person name="Hafez N."/>
            <person name="Hagopian D."/>
            <person name="Hagos B."/>
            <person name="Hall J."/>
            <person name="Hatcher B."/>
            <person name="Heller A."/>
            <person name="Higgins H."/>
            <person name="Honan T."/>
            <person name="Horn A."/>
            <person name="Houde N."/>
            <person name="Hughes L."/>
            <person name="Hulme W."/>
            <person name="Husby E."/>
            <person name="Iliev I."/>
            <person name="Jaffe D."/>
            <person name="Jones C."/>
            <person name="Kamal M."/>
            <person name="Kamat A."/>
            <person name="Kamvysselis M."/>
            <person name="Karlsson E."/>
            <person name="Kells C."/>
            <person name="Kieu A."/>
            <person name="Kisner P."/>
            <person name="Kodira C."/>
            <person name="Kulbokas E."/>
            <person name="Labutti K."/>
            <person name="Lama D."/>
            <person name="Landers T."/>
            <person name="Leger J."/>
            <person name="Levine S."/>
            <person name="Lewis D."/>
            <person name="Lewis T."/>
            <person name="Lindblad-toh K."/>
            <person name="Liu X."/>
            <person name="Lokyitsang T."/>
            <person name="Lokyitsang Y."/>
            <person name="Lucien O."/>
            <person name="Lui A."/>
            <person name="Ma L.J."/>
            <person name="Mabbitt R."/>
            <person name="Macdonald J."/>
            <person name="Maclean C."/>
            <person name="Major J."/>
            <person name="Manning J."/>
            <person name="Marabella R."/>
            <person name="Maru K."/>
            <person name="Matthews C."/>
            <person name="Mauceli E."/>
            <person name="Mccarthy M."/>
            <person name="Mcdonough S."/>
            <person name="Mcghee T."/>
            <person name="Meldrim J."/>
            <person name="Meneus L."/>
            <person name="Mesirov J."/>
            <person name="Mihalev A."/>
            <person name="Mihova T."/>
            <person name="Mikkelsen T."/>
            <person name="Mlenga V."/>
            <person name="Moru K."/>
            <person name="Mozes J."/>
            <person name="Mulrain L."/>
            <person name="Munson G."/>
            <person name="Naylor J."/>
            <person name="Newes C."/>
            <person name="Nguyen C."/>
            <person name="Nguyen N."/>
            <person name="Nguyen T."/>
            <person name="Nicol R."/>
            <person name="Nielsen C."/>
            <person name="Nizzari M."/>
            <person name="Norbu C."/>
            <person name="Norbu N."/>
            <person name="O'donnell P."/>
            <person name="Okoawo O."/>
            <person name="O'leary S."/>
            <person name="Omotosho B."/>
            <person name="O'neill K."/>
            <person name="Osman S."/>
            <person name="Parker S."/>
            <person name="Perrin D."/>
            <person name="Phunkhang P."/>
            <person name="Piqani B."/>
            <person name="Purcell S."/>
            <person name="Rachupka T."/>
            <person name="Ramasamy U."/>
            <person name="Rameau R."/>
            <person name="Ray V."/>
            <person name="Raymond C."/>
            <person name="Retta R."/>
            <person name="Richardson S."/>
            <person name="Rise C."/>
            <person name="Rodriguez J."/>
            <person name="Rogers J."/>
            <person name="Rogov P."/>
            <person name="Rutman M."/>
            <person name="Schupbach R."/>
            <person name="Seaman C."/>
            <person name="Settipalli S."/>
            <person name="Sharpe T."/>
            <person name="Sheridan J."/>
            <person name="Sherpa N."/>
            <person name="Shi J."/>
            <person name="Smirnov S."/>
            <person name="Smith C."/>
            <person name="Sougnez C."/>
            <person name="Spencer B."/>
            <person name="Stalker J."/>
            <person name="Stange-thomann N."/>
            <person name="Stavropoulos S."/>
            <person name="Stetson K."/>
            <person name="Stone C."/>
            <person name="Stone S."/>
            <person name="Stubbs M."/>
            <person name="Talamas J."/>
            <person name="Tchuinga P."/>
            <person name="Tenzing P."/>
            <person name="Tesfaye S."/>
            <person name="Theodore J."/>
            <person name="Thoulutsang Y."/>
            <person name="Topham K."/>
            <person name="Towey S."/>
            <person name="Tsamla T."/>
            <person name="Tsomo N."/>
            <person name="Vallee D."/>
            <person name="Vassiliev H."/>
            <person name="Venkataraman V."/>
            <person name="Vinson J."/>
            <person name="Vo A."/>
            <person name="Wade C."/>
            <person name="Wang S."/>
            <person name="Wangchuk T."/>
            <person name="Wangdi T."/>
            <person name="Whittaker C."/>
            <person name="Wilkinson J."/>
            <person name="Wu Y."/>
            <person name="Wyman D."/>
            <person name="Yadav S."/>
            <person name="Yang S."/>
            <person name="Yang X."/>
            <person name="Yeager S."/>
            <person name="Yee E."/>
            <person name="Young G."/>
            <person name="Zainoun J."/>
            <person name="Zembeck L."/>
            <person name="Zimmer A."/>
            <person name="Zody M."/>
            <person name="Lander E."/>
        </authorList>
    </citation>
    <scope>NUCLEOTIDE SEQUENCE [LARGE SCALE GENOMIC DNA]</scope>
</reference>
<dbReference type="Ensembl" id="ENSCSAVT00000019610.1">
    <property type="protein sequence ID" value="ENSCSAVP00000019400.1"/>
    <property type="gene ID" value="ENSCSAVG00000011377.1"/>
</dbReference>
<evidence type="ECO:0000256" key="3">
    <source>
        <dbReference type="ARBA" id="ARBA00023180"/>
    </source>
</evidence>
<accession>H2ZP84</accession>
<dbReference type="SUPFAM" id="SSF57567">
    <property type="entry name" value="Serine protease inhibitors"/>
    <property type="match status" value="3"/>
</dbReference>
<evidence type="ECO:0000259" key="4">
    <source>
        <dbReference type="PROSITE" id="PS51233"/>
    </source>
</evidence>
<name>H2ZP84_CIOSA</name>
<dbReference type="SMART" id="SM00832">
    <property type="entry name" value="C8"/>
    <property type="match status" value="3"/>
</dbReference>
<dbReference type="CDD" id="cd19941">
    <property type="entry name" value="TIL"/>
    <property type="match status" value="3"/>
</dbReference>
<dbReference type="InterPro" id="IPR002919">
    <property type="entry name" value="TIL_dom"/>
</dbReference>
<dbReference type="SMART" id="SM00216">
    <property type="entry name" value="VWD"/>
    <property type="match status" value="2"/>
</dbReference>
<dbReference type="PROSITE" id="PS51233">
    <property type="entry name" value="VWFD"/>
    <property type="match status" value="2"/>
</dbReference>
<dbReference type="GeneTree" id="ENSGT00940000167823"/>
<keyword evidence="6" id="KW-1185">Reference proteome</keyword>
<evidence type="ECO:0000313" key="5">
    <source>
        <dbReference type="Ensembl" id="ENSCSAVP00000019400.1"/>
    </source>
</evidence>
<dbReference type="Pfam" id="PF08742">
    <property type="entry name" value="C8"/>
    <property type="match status" value="3"/>
</dbReference>